<evidence type="ECO:0000313" key="2">
    <source>
        <dbReference type="EMBL" id="CAG8958127.1"/>
    </source>
</evidence>
<dbReference type="AlphaFoldDB" id="A0A9N9L5W9"/>
<dbReference type="PROSITE" id="PS51186">
    <property type="entry name" value="GNAT"/>
    <property type="match status" value="1"/>
</dbReference>
<dbReference type="PANTHER" id="PTHR43792">
    <property type="entry name" value="GNAT FAMILY, PUTATIVE (AFU_ORTHOLOGUE AFUA_3G00765)-RELATED-RELATED"/>
    <property type="match status" value="1"/>
</dbReference>
<proteinExistence type="predicted"/>
<feature type="domain" description="N-acetyltransferase" evidence="1">
    <location>
        <begin position="16"/>
        <end position="182"/>
    </location>
</feature>
<gene>
    <name evidence="2" type="ORF">HYFRA_00000473</name>
</gene>
<keyword evidence="3" id="KW-1185">Reference proteome</keyword>
<evidence type="ECO:0000259" key="1">
    <source>
        <dbReference type="PROSITE" id="PS51186"/>
    </source>
</evidence>
<dbReference type="EMBL" id="CAJVRL010000081">
    <property type="protein sequence ID" value="CAG8958127.1"/>
    <property type="molecule type" value="Genomic_DNA"/>
</dbReference>
<dbReference type="InterPro" id="IPR000182">
    <property type="entry name" value="GNAT_dom"/>
</dbReference>
<dbReference type="Gene3D" id="3.40.630.30">
    <property type="match status" value="1"/>
</dbReference>
<dbReference type="GO" id="GO:0016747">
    <property type="term" value="F:acyltransferase activity, transferring groups other than amino-acyl groups"/>
    <property type="evidence" value="ECO:0007669"/>
    <property type="project" value="InterPro"/>
</dbReference>
<sequence>MTYRPISVSALIKKPLKLRNETSHHAEALLKHFSDQRNVQYDGSVIGLDNPKEISSLLVQWSTFTEPLTRFNAVVIIDNKVSGTGGIGWIGTNSEGVRVGAAGIMLGPEVRGKGYAYEALRITIGFGLRELALDEIHLATWDANIAMRGLMDKKFGFMGRRIEKDRFGNEWECRIRKTEWLESVHSV</sequence>
<dbReference type="Proteomes" id="UP000696280">
    <property type="component" value="Unassembled WGS sequence"/>
</dbReference>
<protein>
    <recommendedName>
        <fullName evidence="1">N-acetyltransferase domain-containing protein</fullName>
    </recommendedName>
</protein>
<organism evidence="2 3">
    <name type="scientific">Hymenoscyphus fraxineus</name>
    <dbReference type="NCBI Taxonomy" id="746836"/>
    <lineage>
        <taxon>Eukaryota</taxon>
        <taxon>Fungi</taxon>
        <taxon>Dikarya</taxon>
        <taxon>Ascomycota</taxon>
        <taxon>Pezizomycotina</taxon>
        <taxon>Leotiomycetes</taxon>
        <taxon>Helotiales</taxon>
        <taxon>Helotiaceae</taxon>
        <taxon>Hymenoscyphus</taxon>
    </lineage>
</organism>
<reference evidence="2" key="1">
    <citation type="submission" date="2021-07" db="EMBL/GenBank/DDBJ databases">
        <authorList>
            <person name="Durling M."/>
        </authorList>
    </citation>
    <scope>NUCLEOTIDE SEQUENCE</scope>
</reference>
<accession>A0A9N9L5W9</accession>
<dbReference type="Pfam" id="PF13302">
    <property type="entry name" value="Acetyltransf_3"/>
    <property type="match status" value="1"/>
</dbReference>
<comment type="caution">
    <text evidence="2">The sequence shown here is derived from an EMBL/GenBank/DDBJ whole genome shotgun (WGS) entry which is preliminary data.</text>
</comment>
<dbReference type="SUPFAM" id="SSF55729">
    <property type="entry name" value="Acyl-CoA N-acyltransferases (Nat)"/>
    <property type="match status" value="1"/>
</dbReference>
<dbReference type="InterPro" id="IPR051531">
    <property type="entry name" value="N-acetyltransferase"/>
</dbReference>
<evidence type="ECO:0000313" key="3">
    <source>
        <dbReference type="Proteomes" id="UP000696280"/>
    </source>
</evidence>
<name>A0A9N9L5W9_9HELO</name>
<dbReference type="OrthoDB" id="64477at2759"/>
<dbReference type="InterPro" id="IPR016181">
    <property type="entry name" value="Acyl_CoA_acyltransferase"/>
</dbReference>